<keyword evidence="5" id="KW-0862">Zinc</keyword>
<evidence type="ECO:0000256" key="3">
    <source>
        <dbReference type="ARBA" id="ARBA00022723"/>
    </source>
</evidence>
<dbReference type="GO" id="GO:0006357">
    <property type="term" value="P:regulation of transcription by RNA polymerase II"/>
    <property type="evidence" value="ECO:0007669"/>
    <property type="project" value="TreeGrafter"/>
</dbReference>
<evidence type="ECO:0000259" key="8">
    <source>
        <dbReference type="PROSITE" id="PS50089"/>
    </source>
</evidence>
<dbReference type="GO" id="GO:0032454">
    <property type="term" value="F:histone H3K9 demethylase activity"/>
    <property type="evidence" value="ECO:0007669"/>
    <property type="project" value="InterPro"/>
</dbReference>
<dbReference type="GO" id="GO:0000118">
    <property type="term" value="C:histone deacetylase complex"/>
    <property type="evidence" value="ECO:0007669"/>
    <property type="project" value="TreeGrafter"/>
</dbReference>
<organism evidence="10 11">
    <name type="scientific">Carex littledalei</name>
    <dbReference type="NCBI Taxonomy" id="544730"/>
    <lineage>
        <taxon>Eukaryota</taxon>
        <taxon>Viridiplantae</taxon>
        <taxon>Streptophyta</taxon>
        <taxon>Embryophyta</taxon>
        <taxon>Tracheophyta</taxon>
        <taxon>Spermatophyta</taxon>
        <taxon>Magnoliopsida</taxon>
        <taxon>Liliopsida</taxon>
        <taxon>Poales</taxon>
        <taxon>Cyperaceae</taxon>
        <taxon>Cyperoideae</taxon>
        <taxon>Cariceae</taxon>
        <taxon>Carex</taxon>
        <taxon>Carex subgen. Euthyceras</taxon>
    </lineage>
</organism>
<evidence type="ECO:0000256" key="1">
    <source>
        <dbReference type="ARBA" id="ARBA00004123"/>
    </source>
</evidence>
<dbReference type="GO" id="GO:0000785">
    <property type="term" value="C:chromatin"/>
    <property type="evidence" value="ECO:0007669"/>
    <property type="project" value="TreeGrafter"/>
</dbReference>
<dbReference type="Pfam" id="PF08879">
    <property type="entry name" value="WRC"/>
    <property type="match status" value="2"/>
</dbReference>
<comment type="caution">
    <text evidence="10">The sequence shown here is derived from an EMBL/GenBank/DDBJ whole genome shotgun (WGS) entry which is preliminary data.</text>
</comment>
<dbReference type="OrthoDB" id="1934855at2759"/>
<keyword evidence="10" id="KW-0489">Methyltransferase</keyword>
<dbReference type="AlphaFoldDB" id="A0A833VDN3"/>
<feature type="domain" description="RING-type" evidence="8">
    <location>
        <begin position="344"/>
        <end position="391"/>
    </location>
</feature>
<dbReference type="InterPro" id="IPR013083">
    <property type="entry name" value="Znf_RING/FYVE/PHD"/>
</dbReference>
<reference evidence="10" key="1">
    <citation type="submission" date="2020-01" db="EMBL/GenBank/DDBJ databases">
        <title>Genome sequence of Kobresia littledalei, the first chromosome-level genome in the family Cyperaceae.</title>
        <authorList>
            <person name="Qu G."/>
        </authorList>
    </citation>
    <scope>NUCLEOTIDE SEQUENCE</scope>
    <source>
        <strain evidence="10">C.B.Clarke</strain>
        <tissue evidence="10">Leaf</tissue>
    </source>
</reference>
<feature type="compositionally biased region" description="Basic and acidic residues" evidence="7">
    <location>
        <begin position="186"/>
        <end position="195"/>
    </location>
</feature>
<dbReference type="Gene3D" id="3.30.40.10">
    <property type="entry name" value="Zinc/RING finger domain, C3HC4 (zinc finger)"/>
    <property type="match status" value="1"/>
</dbReference>
<evidence type="ECO:0000313" key="11">
    <source>
        <dbReference type="Proteomes" id="UP000623129"/>
    </source>
</evidence>
<feature type="region of interest" description="Disordered" evidence="7">
    <location>
        <begin position="311"/>
        <end position="337"/>
    </location>
</feature>
<comment type="caution">
    <text evidence="6">Lacks conserved residue(s) required for the propagation of feature annotation.</text>
</comment>
<dbReference type="PANTHER" id="PTHR12549">
    <property type="entry name" value="JMJC DOMAIN-CONTAINING HISTONE DEMETHYLATION PROTEIN"/>
    <property type="match status" value="1"/>
</dbReference>
<feature type="region of interest" description="Disordered" evidence="7">
    <location>
        <begin position="583"/>
        <end position="621"/>
    </location>
</feature>
<dbReference type="GO" id="GO:0008168">
    <property type="term" value="F:methyltransferase activity"/>
    <property type="evidence" value="ECO:0007669"/>
    <property type="project" value="UniProtKB-KW"/>
</dbReference>
<evidence type="ECO:0000256" key="7">
    <source>
        <dbReference type="SAM" id="MobiDB-lite"/>
    </source>
</evidence>
<feature type="compositionally biased region" description="Low complexity" evidence="7">
    <location>
        <begin position="50"/>
        <end position="60"/>
    </location>
</feature>
<evidence type="ECO:0000256" key="5">
    <source>
        <dbReference type="PROSITE-ProRule" id="PRU00175"/>
    </source>
</evidence>
<dbReference type="InterPro" id="IPR045109">
    <property type="entry name" value="LSDs-like"/>
</dbReference>
<evidence type="ECO:0000313" key="10">
    <source>
        <dbReference type="EMBL" id="KAF3320939.1"/>
    </source>
</evidence>
<dbReference type="GO" id="GO:0003712">
    <property type="term" value="F:transcription coregulator activity"/>
    <property type="evidence" value="ECO:0007669"/>
    <property type="project" value="TreeGrafter"/>
</dbReference>
<feature type="compositionally biased region" description="Basic and acidic residues" evidence="7">
    <location>
        <begin position="1"/>
        <end position="27"/>
    </location>
</feature>
<keyword evidence="11" id="KW-1185">Reference proteome</keyword>
<gene>
    <name evidence="10" type="ORF">FCM35_KLT15073</name>
</gene>
<feature type="compositionally biased region" description="Low complexity" evidence="7">
    <location>
        <begin position="170"/>
        <end position="185"/>
    </location>
</feature>
<evidence type="ECO:0000256" key="6">
    <source>
        <dbReference type="PROSITE-ProRule" id="PRU01002"/>
    </source>
</evidence>
<dbReference type="GO" id="GO:0032259">
    <property type="term" value="P:methylation"/>
    <property type="evidence" value="ECO:0007669"/>
    <property type="project" value="UniProtKB-KW"/>
</dbReference>
<keyword evidence="4" id="KW-0539">Nucleus</keyword>
<feature type="domain" description="WRC" evidence="9">
    <location>
        <begin position="12"/>
        <end position="58"/>
    </location>
</feature>
<comment type="similarity">
    <text evidence="2">Belongs to the JARID1 histone demethylase family.</text>
</comment>
<dbReference type="Proteomes" id="UP000623129">
    <property type="component" value="Unassembled WGS sequence"/>
</dbReference>
<name>A0A833VDN3_9POAL</name>
<dbReference type="InterPro" id="IPR014977">
    <property type="entry name" value="WRC_dom"/>
</dbReference>
<sequence>MGRRRFTDDPPPPDDLRCRRSDGRDWRCPQPSLPGLSLCIYHHRRSYKNPSFSPSPGSSSDPPPETPPTSADEKKPWKLRIRSSKRPASPSDVETPKSVRTDDQKSNQRRRTNPDPPPSSPPSEETANGNTKMTPIVLALAHSKGRKGKKEPEEMQSEGTEGRRRRGAKPSQTETPTPTPTQVPVDSERCKRSDGRGWQCKSKASPGVGYCEHHYKRVKLLKDLRMKKNTPGGAQGRKKLSAAAVAAAVKRQAEKQQQVVTYASPAKAQEETMQLPKGLMTISPLVGSATTARGLAGDKKVGVDPEPLMVRPIRSKNCPPEPVGPVKVLPLGGKGNKKDRKKTCHRCGETKTGPVVRCLACRKHYFCSKCIKKWYYGMSKVEIKSSCPVCRGCCTCNTCTANNVNSDDAAQTEDMNGQPKDVKIKYGTSPFSQLLPAINKFNVDQLDELEIEAKKQGKRVSSVHVQMLENGGEEELSCNNCGDLILDFSRNCSKCSYKLCITCCQKLRKEETSDKLKASDLINCKSSSCKATSPSFHGCNLKCPSKQLGGCNNSSLGLVYLYPAGWSEALTISQEKIQLNASNSTHTESRDAAVSSDCPSRANGKVTQVSTKPQETLSGFL</sequence>
<keyword evidence="3" id="KW-0479">Metal-binding</keyword>
<keyword evidence="10" id="KW-0808">Transferase</keyword>
<feature type="domain" description="WRC" evidence="9">
    <location>
        <begin position="184"/>
        <end position="231"/>
    </location>
</feature>
<keyword evidence="5" id="KW-0863">Zinc-finger</keyword>
<dbReference type="GO" id="GO:0008270">
    <property type="term" value="F:zinc ion binding"/>
    <property type="evidence" value="ECO:0007669"/>
    <property type="project" value="UniProtKB-KW"/>
</dbReference>
<evidence type="ECO:0000259" key="9">
    <source>
        <dbReference type="PROSITE" id="PS51667"/>
    </source>
</evidence>
<feature type="compositionally biased region" description="Polar residues" evidence="7">
    <location>
        <begin position="605"/>
        <end position="621"/>
    </location>
</feature>
<dbReference type="EMBL" id="SWLB01000028">
    <property type="protein sequence ID" value="KAF3320939.1"/>
    <property type="molecule type" value="Genomic_DNA"/>
</dbReference>
<proteinExistence type="inferred from homology"/>
<dbReference type="PROSITE" id="PS50089">
    <property type="entry name" value="ZF_RING_2"/>
    <property type="match status" value="1"/>
</dbReference>
<dbReference type="GO" id="GO:0031490">
    <property type="term" value="F:chromatin DNA binding"/>
    <property type="evidence" value="ECO:0007669"/>
    <property type="project" value="TreeGrafter"/>
</dbReference>
<accession>A0A833VDN3</accession>
<feature type="compositionally biased region" description="Basic and acidic residues" evidence="7">
    <location>
        <begin position="94"/>
        <end position="106"/>
    </location>
</feature>
<evidence type="ECO:0000256" key="2">
    <source>
        <dbReference type="ARBA" id="ARBA00006801"/>
    </source>
</evidence>
<dbReference type="InterPro" id="IPR001841">
    <property type="entry name" value="Znf_RING"/>
</dbReference>
<dbReference type="PANTHER" id="PTHR12549:SF38">
    <property type="entry name" value="JMJC DOMAIN-CONTAINING HISTONE DEMETHYLASE 2, ISOFORM A"/>
    <property type="match status" value="1"/>
</dbReference>
<dbReference type="PROSITE" id="PS51667">
    <property type="entry name" value="WRC"/>
    <property type="match status" value="2"/>
</dbReference>
<evidence type="ECO:0000256" key="4">
    <source>
        <dbReference type="ARBA" id="ARBA00023242"/>
    </source>
</evidence>
<feature type="region of interest" description="Disordered" evidence="7">
    <location>
        <begin position="1"/>
        <end position="206"/>
    </location>
</feature>
<protein>
    <submittedName>
        <fullName evidence="10">Lysine-specific demethylase JMJ25</fullName>
    </submittedName>
</protein>
<comment type="subcellular location">
    <subcellularLocation>
        <location evidence="1">Nucleus</location>
    </subcellularLocation>
</comment>